<reference evidence="3 4" key="1">
    <citation type="submission" date="2024-06" db="EMBL/GenBank/DDBJ databases">
        <title>Draft genome sequence of Helicobacter trogontum NHP16-4001.</title>
        <authorList>
            <person name="Rimbara E."/>
            <person name="Suzuki M."/>
        </authorList>
    </citation>
    <scope>NUCLEOTIDE SEQUENCE [LARGE SCALE GENOMIC DNA]</scope>
    <source>
        <strain evidence="3 4">NHP16-4001</strain>
    </source>
</reference>
<evidence type="ECO:0000259" key="1">
    <source>
        <dbReference type="Pfam" id="PF13180"/>
    </source>
</evidence>
<evidence type="ECO:0000259" key="2">
    <source>
        <dbReference type="Pfam" id="PF24314"/>
    </source>
</evidence>
<evidence type="ECO:0000313" key="3">
    <source>
        <dbReference type="EMBL" id="GAB0173236.1"/>
    </source>
</evidence>
<dbReference type="Gene3D" id="2.30.42.10">
    <property type="match status" value="1"/>
</dbReference>
<protein>
    <recommendedName>
        <fullName evidence="5">PDZ domain-containing protein</fullName>
    </recommendedName>
</protein>
<dbReference type="InterPro" id="IPR036034">
    <property type="entry name" value="PDZ_sf"/>
</dbReference>
<dbReference type="Pfam" id="PF24314">
    <property type="entry name" value="DUF7488"/>
    <property type="match status" value="1"/>
</dbReference>
<proteinExistence type="predicted"/>
<dbReference type="Proteomes" id="UP001562457">
    <property type="component" value="Unassembled WGS sequence"/>
</dbReference>
<organism evidence="3 4">
    <name type="scientific">Helicobacter trogontum</name>
    <dbReference type="NCBI Taxonomy" id="50960"/>
    <lineage>
        <taxon>Bacteria</taxon>
        <taxon>Pseudomonadati</taxon>
        <taxon>Campylobacterota</taxon>
        <taxon>Epsilonproteobacteria</taxon>
        <taxon>Campylobacterales</taxon>
        <taxon>Helicobacteraceae</taxon>
        <taxon>Helicobacter</taxon>
    </lineage>
</organism>
<gene>
    <name evidence="3" type="ORF">NHP164001_12540</name>
</gene>
<sequence length="578" mass="65989">MQSFKFLLSSNAPHNTSFSKAFIDIHINHTQKEHSTIHHSRCLIKPFLTIAFALFGIYANTSSLYANMLESEFNSLGKPKIPSQINTPTESIVNAKEVQVHEKNGILESNELEVIDLYGKSKTEEKIDYAHCAAYYRQTSLHLGKGLYAIKLKSGEIIGYSPVRPRLKNLVKYDPFTGLFQVSGRVDSRYAYELSDIDDYALSRELASVGINGAKPGRFQTHQAGFLQYAEFSTPTQKNGVISNICYRIYGLSVGGNGFIEKSYIDRFLAQKQPYYGDIGVRFDVSSAENATFVVQFSDPFFPSNPFKRGDVLISINDVAPKDWGELELIIANLEPDELVQVKIKRGENIKNIKVKAKKRYGGMLLADSFLERFNLVISNDLVVQKAPSKGPFSKLKKGDRILFINDIDMRHFKPRNTTERNHLLRELFTRIQDDQVDFLEQKIIHEAEKEATKRRNADILEQFQSKEVKKERHNDFYYKMADNMRSFASSDVAVGTNITNNQTSKRGDLHSFSGDGILRDSDTQSMRTIYDIYDSGNKRVKKPEKERIKEYEALVEYGGQMNFLIDRQGFQFRVPLE</sequence>
<evidence type="ECO:0000313" key="4">
    <source>
        <dbReference type="Proteomes" id="UP001562457"/>
    </source>
</evidence>
<dbReference type="Pfam" id="PF13180">
    <property type="entry name" value="PDZ_2"/>
    <property type="match status" value="1"/>
</dbReference>
<dbReference type="InterPro" id="IPR055911">
    <property type="entry name" value="DUF7488"/>
</dbReference>
<dbReference type="RefSeq" id="WP_369607474.1">
    <property type="nucleotide sequence ID" value="NZ_BAAFHN010000028.1"/>
</dbReference>
<comment type="caution">
    <text evidence="3">The sequence shown here is derived from an EMBL/GenBank/DDBJ whole genome shotgun (WGS) entry which is preliminary data.</text>
</comment>
<feature type="domain" description="PDZ" evidence="1">
    <location>
        <begin position="277"/>
        <end position="356"/>
    </location>
</feature>
<name>A0ABQ0D4G8_9HELI</name>
<evidence type="ECO:0008006" key="5">
    <source>
        <dbReference type="Google" id="ProtNLM"/>
    </source>
</evidence>
<dbReference type="InterPro" id="IPR001478">
    <property type="entry name" value="PDZ"/>
</dbReference>
<feature type="domain" description="DUF7488" evidence="2">
    <location>
        <begin position="126"/>
        <end position="272"/>
    </location>
</feature>
<accession>A0ABQ0D4G8</accession>
<dbReference type="EMBL" id="BAAFHN010000028">
    <property type="protein sequence ID" value="GAB0173236.1"/>
    <property type="molecule type" value="Genomic_DNA"/>
</dbReference>
<keyword evidence="4" id="KW-1185">Reference proteome</keyword>
<dbReference type="SUPFAM" id="SSF50156">
    <property type="entry name" value="PDZ domain-like"/>
    <property type="match status" value="1"/>
</dbReference>